<keyword evidence="6" id="KW-1185">Reference proteome</keyword>
<comment type="similarity">
    <text evidence="1">Belongs to the glycosyl hydrolase 20 family.</text>
</comment>
<dbReference type="CDD" id="cd06565">
    <property type="entry name" value="GH20_GcnA-like"/>
    <property type="match status" value="1"/>
</dbReference>
<dbReference type="Proteomes" id="UP000621436">
    <property type="component" value="Unassembled WGS sequence"/>
</dbReference>
<evidence type="ECO:0000313" key="5">
    <source>
        <dbReference type="EMBL" id="MBF8436910.1"/>
    </source>
</evidence>
<dbReference type="GO" id="GO:0004563">
    <property type="term" value="F:beta-N-acetylhexosaminidase activity"/>
    <property type="evidence" value="ECO:0007669"/>
    <property type="project" value="InterPro"/>
</dbReference>
<dbReference type="Gene3D" id="3.30.379.10">
    <property type="entry name" value="Chitobiase/beta-hexosaminidase domain 2-like"/>
    <property type="match status" value="1"/>
</dbReference>
<dbReference type="InterPro" id="IPR017853">
    <property type="entry name" value="GH"/>
</dbReference>
<dbReference type="PANTHER" id="PTHR21040">
    <property type="entry name" value="BCDNA.GH04120"/>
    <property type="match status" value="1"/>
</dbReference>
<dbReference type="InterPro" id="IPR025705">
    <property type="entry name" value="Beta_hexosaminidase_sua/sub"/>
</dbReference>
<reference evidence="5" key="1">
    <citation type="submission" date="2020-11" db="EMBL/GenBank/DDBJ databases">
        <title>Halonatronomonas betainensis gen. nov., sp. nov. a novel haloalkaliphilic representative of the family Halanaerobiacae capable of betaine degradation.</title>
        <authorList>
            <person name="Boltyanskaya Y."/>
            <person name="Kevbrin V."/>
            <person name="Detkova E."/>
            <person name="Grouzdev D.S."/>
            <person name="Koziaeva V."/>
            <person name="Zhilina T."/>
        </authorList>
    </citation>
    <scope>NUCLEOTIDE SEQUENCE</scope>
    <source>
        <strain evidence="5">Z-7014</strain>
    </source>
</reference>
<dbReference type="InterPro" id="IPR038901">
    <property type="entry name" value="HEXDC-like"/>
</dbReference>
<proteinExistence type="inferred from homology"/>
<evidence type="ECO:0000313" key="6">
    <source>
        <dbReference type="Proteomes" id="UP000621436"/>
    </source>
</evidence>
<dbReference type="PANTHER" id="PTHR21040:SF8">
    <property type="entry name" value="BCDNA.GH04120"/>
    <property type="match status" value="1"/>
</dbReference>
<dbReference type="InterPro" id="IPR015883">
    <property type="entry name" value="Glyco_hydro_20_cat"/>
</dbReference>
<organism evidence="5 6">
    <name type="scientific">Halonatronomonas betaini</name>
    <dbReference type="NCBI Taxonomy" id="2778430"/>
    <lineage>
        <taxon>Bacteria</taxon>
        <taxon>Bacillati</taxon>
        <taxon>Bacillota</taxon>
        <taxon>Clostridia</taxon>
        <taxon>Halanaerobiales</taxon>
        <taxon>Halarsenatibacteraceae</taxon>
        <taxon>Halonatronomonas</taxon>
    </lineage>
</organism>
<evidence type="ECO:0000259" key="4">
    <source>
        <dbReference type="Pfam" id="PF00728"/>
    </source>
</evidence>
<sequence>MARIIFFLHHYIDLIISSEELLHKSNEPINNEVIEQSYILDIKKGETIIYYTGAEGLNYAFLTFGQLLDQKLNWDLNSMKIIDYPSVKNRGLMLDVSRGKVPKLKTIYKIIDILYLYKMNIFQVYIEDAYFFPSHPKIGEKKRRLTEEDIIKINRYCKQRAIEFQPNLQTFSHAHGILRIPEYKDLSENDDLWTIAPLKDETYQLLDDLIKNLLKGFESKTMHINMDEAYDIGTGYSKDICNEIGKEQVYLKHLDKVIDIIKQYGINNTLIWSDMFNKYPELLKELDESIIPIYWDYSPNEDYSNMKHYEDLEFWVAPGTSSWNSIFPRMKNAFRNINNIIDAGYKHGTNGVLLTDWGDYGHMQSIGLSFPGYIYAAEKSWSLNELTYDDFLSRMEFFDFFTKDQLELLRILETSNEGLTDAFKTKSLYSLFDDIIKGKSIKGVQGIDSLDKSDFIKLYSVGVKGLQVSKNLDSTILSKEMTLSAMKVKLTGEKGLLSNEIRERFANKTVDENFILETINKIKMLSQKVEKIRGLHSELWMERSYFEGFENISYLYSKLINQLSESAIWLNEQRENILGSKEFDNDFSTYMAADNFTTLWSQDFDNIWDIAYPWS</sequence>
<dbReference type="AlphaFoldDB" id="A0A931AUU7"/>
<name>A0A931AUU7_9FIRM</name>
<comment type="caution">
    <text evidence="5">The sequence shown here is derived from an EMBL/GenBank/DDBJ whole genome shotgun (WGS) entry which is preliminary data.</text>
</comment>
<dbReference type="RefSeq" id="WP_270453832.1">
    <property type="nucleotide sequence ID" value="NZ_JADPIE010000003.1"/>
</dbReference>
<feature type="active site" description="Proton donor" evidence="3">
    <location>
        <position position="228"/>
    </location>
</feature>
<feature type="domain" description="Glycoside hydrolase family 20 catalytic" evidence="4">
    <location>
        <begin position="90"/>
        <end position="301"/>
    </location>
</feature>
<dbReference type="GO" id="GO:0005975">
    <property type="term" value="P:carbohydrate metabolic process"/>
    <property type="evidence" value="ECO:0007669"/>
    <property type="project" value="InterPro"/>
</dbReference>
<keyword evidence="2" id="KW-0378">Hydrolase</keyword>
<dbReference type="Pfam" id="PF00728">
    <property type="entry name" value="Glyco_hydro_20"/>
    <property type="match status" value="1"/>
</dbReference>
<dbReference type="EMBL" id="JADPIE010000003">
    <property type="protein sequence ID" value="MBF8436910.1"/>
    <property type="molecule type" value="Genomic_DNA"/>
</dbReference>
<protein>
    <submittedName>
        <fullName evidence="5">Beta-N-acetylhexosaminidase</fullName>
    </submittedName>
</protein>
<evidence type="ECO:0000256" key="3">
    <source>
        <dbReference type="PIRSR" id="PIRSR625705-1"/>
    </source>
</evidence>
<dbReference type="SUPFAM" id="SSF51445">
    <property type="entry name" value="(Trans)glycosidases"/>
    <property type="match status" value="1"/>
</dbReference>
<gene>
    <name evidence="5" type="ORF">I0Q91_07470</name>
</gene>
<dbReference type="Gene3D" id="3.20.20.80">
    <property type="entry name" value="Glycosidases"/>
    <property type="match status" value="1"/>
</dbReference>
<dbReference type="SUPFAM" id="SSF55545">
    <property type="entry name" value="beta-N-acetylhexosaminidase-like domain"/>
    <property type="match status" value="1"/>
</dbReference>
<dbReference type="InterPro" id="IPR029018">
    <property type="entry name" value="Hex-like_dom2"/>
</dbReference>
<accession>A0A931AUU7</accession>
<evidence type="ECO:0000256" key="1">
    <source>
        <dbReference type="ARBA" id="ARBA00006285"/>
    </source>
</evidence>
<evidence type="ECO:0000256" key="2">
    <source>
        <dbReference type="ARBA" id="ARBA00022801"/>
    </source>
</evidence>
<dbReference type="PRINTS" id="PR00738">
    <property type="entry name" value="GLHYDRLASE20"/>
</dbReference>